<evidence type="ECO:0000256" key="2">
    <source>
        <dbReference type="ARBA" id="ARBA00022729"/>
    </source>
</evidence>
<geneLocation type="plasmid" evidence="6">
    <name>pMaq22A_2p DNA</name>
</geneLocation>
<protein>
    <submittedName>
        <fullName evidence="5">ABC transporter permease</fullName>
    </submittedName>
</protein>
<organism evidence="5 6">
    <name type="scientific">Methylobacterium aquaticum</name>
    <dbReference type="NCBI Taxonomy" id="270351"/>
    <lineage>
        <taxon>Bacteria</taxon>
        <taxon>Pseudomonadati</taxon>
        <taxon>Pseudomonadota</taxon>
        <taxon>Alphaproteobacteria</taxon>
        <taxon>Hyphomicrobiales</taxon>
        <taxon>Methylobacteriaceae</taxon>
        <taxon>Methylobacterium</taxon>
    </lineage>
</organism>
<gene>
    <name evidence="5" type="ORF">Maq22A_2p40720</name>
</gene>
<dbReference type="AlphaFoldDB" id="A0A0C6FB10"/>
<reference evidence="6" key="2">
    <citation type="submission" date="2015-01" db="EMBL/GenBank/DDBJ databases">
        <title>Complete genome sequence of Methylobacterium aquaticum strain 22A.</title>
        <authorList>
            <person name="Tani A."/>
            <person name="Ogura Y."/>
            <person name="Hayashi T."/>
        </authorList>
    </citation>
    <scope>NUCLEOTIDE SEQUENCE [LARGE SCALE GENOMIC DNA]</scope>
    <source>
        <strain evidence="6">MA-22A</strain>
        <plasmid evidence="6">Plasmid pMaq22A_2p DNA</plasmid>
    </source>
</reference>
<accession>A0A0C6FB10</accession>
<dbReference type="InterPro" id="IPR028082">
    <property type="entry name" value="Peripla_BP_I"/>
</dbReference>
<dbReference type="PATRIC" id="fig|270351.10.peg.7068"/>
<keyword evidence="3" id="KW-0813">Transport</keyword>
<dbReference type="Gene3D" id="3.40.50.2300">
    <property type="match status" value="2"/>
</dbReference>
<evidence type="ECO:0000259" key="4">
    <source>
        <dbReference type="Pfam" id="PF13458"/>
    </source>
</evidence>
<keyword evidence="5" id="KW-0614">Plasmid</keyword>
<dbReference type="EMBL" id="AP014706">
    <property type="protein sequence ID" value="BAQ49936.1"/>
    <property type="molecule type" value="Genomic_DNA"/>
</dbReference>
<feature type="domain" description="Leucine-binding protein" evidence="4">
    <location>
        <begin position="43"/>
        <end position="381"/>
    </location>
</feature>
<dbReference type="InterPro" id="IPR051010">
    <property type="entry name" value="BCAA_transport"/>
</dbReference>
<dbReference type="Proteomes" id="UP000061432">
    <property type="component" value="Plasmid pMaq22A_2p"/>
</dbReference>
<evidence type="ECO:0000256" key="3">
    <source>
        <dbReference type="ARBA" id="ARBA00022970"/>
    </source>
</evidence>
<name>A0A0C6FB10_9HYPH</name>
<dbReference type="Pfam" id="PF13458">
    <property type="entry name" value="Peripla_BP_6"/>
    <property type="match status" value="1"/>
</dbReference>
<evidence type="ECO:0000313" key="6">
    <source>
        <dbReference type="Proteomes" id="UP000061432"/>
    </source>
</evidence>
<dbReference type="SUPFAM" id="SSF53822">
    <property type="entry name" value="Periplasmic binding protein-like I"/>
    <property type="match status" value="1"/>
</dbReference>
<proteinExistence type="inferred from homology"/>
<keyword evidence="2" id="KW-0732">Signal</keyword>
<reference evidence="5 6" key="1">
    <citation type="journal article" date="2015" name="Genome Announc.">
        <title>Complete Genome Sequence of Methylobacterium aquaticum Strain 22A, Isolated from Racomitrium japonicum Moss.</title>
        <authorList>
            <person name="Tani A."/>
            <person name="Ogura Y."/>
            <person name="Hayashi T."/>
            <person name="Kimbara K."/>
        </authorList>
    </citation>
    <scope>NUCLEOTIDE SEQUENCE [LARGE SCALE GENOMIC DNA]</scope>
    <source>
        <strain evidence="5 6">MA-22A</strain>
        <plasmid evidence="6">Plasmid pMaq22A_2p DNA</plasmid>
    </source>
</reference>
<dbReference type="PANTHER" id="PTHR30483">
    <property type="entry name" value="LEUCINE-SPECIFIC-BINDING PROTEIN"/>
    <property type="match status" value="1"/>
</dbReference>
<dbReference type="KEGG" id="maqu:Maq22A_2p40720"/>
<evidence type="ECO:0000256" key="1">
    <source>
        <dbReference type="ARBA" id="ARBA00010062"/>
    </source>
</evidence>
<dbReference type="InterPro" id="IPR028081">
    <property type="entry name" value="Leu-bd"/>
</dbReference>
<dbReference type="GO" id="GO:0006865">
    <property type="term" value="P:amino acid transport"/>
    <property type="evidence" value="ECO:0007669"/>
    <property type="project" value="UniProtKB-KW"/>
</dbReference>
<comment type="similarity">
    <text evidence="1">Belongs to the leucine-binding protein family.</text>
</comment>
<dbReference type="PANTHER" id="PTHR30483:SF6">
    <property type="entry name" value="PERIPLASMIC BINDING PROTEIN OF ABC TRANSPORTER FOR NATURAL AMINO ACIDS"/>
    <property type="match status" value="1"/>
</dbReference>
<keyword evidence="3" id="KW-0029">Amino-acid transport</keyword>
<evidence type="ECO:0000313" key="5">
    <source>
        <dbReference type="EMBL" id="BAQ49936.1"/>
    </source>
</evidence>
<sequence>MGEDTMPSRAFSVCPIGRRTFLAGGVGAAILGSTRLRAEPVRPVRIGVLTDMSSLYADCTGQGSVLATQLATEDLGAGPSLPVEILSADHQNKADVAAAIARKWIDQDGVDVVTDVPNSAVALAVGSVVRDKNKVMLASGPSSSDLTGKACSPNTIHWTYDTYALATGAATAIVASGARSWFTLTADYAFGHAMEGDVRRVVERSGGKVIGGVRTPINTSDFSSFLLQAQASGAQVVGLINAGGDTINSIKQAVEFGIPAGGQKLVATVLYITDVHSLGLETAKGLQFTEAFYWDLNEGTRAWTKRFVPRNRDRYPSALHAGAYASVLHYLRAVQSLGSAADGRAVVSRMKEMPTDDPLFGKGSIRPDGRKLHPMYLFEVKSPADSKYPWDYYKVVQSIPADVVWRPLGEGGCPMVKA</sequence>
<dbReference type="CDD" id="cd06327">
    <property type="entry name" value="PBP1_SBP-like"/>
    <property type="match status" value="1"/>
</dbReference>